<dbReference type="InterPro" id="IPR029058">
    <property type="entry name" value="AB_hydrolase_fold"/>
</dbReference>
<dbReference type="InterPro" id="IPR029346">
    <property type="entry name" value="USP_C"/>
</dbReference>
<evidence type="ECO:0000256" key="6">
    <source>
        <dbReference type="ARBA" id="ARBA00022786"/>
    </source>
</evidence>
<dbReference type="Pfam" id="PF12436">
    <property type="entry name" value="USP7_ICP0_bdg"/>
    <property type="match status" value="1"/>
</dbReference>
<evidence type="ECO:0000259" key="10">
    <source>
        <dbReference type="Pfam" id="PF12436"/>
    </source>
</evidence>
<keyword evidence="6" id="KW-0833">Ubl conjugation pathway</keyword>
<comment type="catalytic activity">
    <reaction evidence="1">
        <text>Thiol-dependent hydrolysis of ester, thioester, amide, peptide and isopeptide bonds formed by the C-terminal Gly of ubiquitin (a 76-residue protein attached to proteins as an intracellular targeting signal).</text>
        <dbReference type="EC" id="3.4.19.12"/>
    </reaction>
</comment>
<protein>
    <recommendedName>
        <fullName evidence="4">ubiquitinyl hydrolase 1</fullName>
        <ecNumber evidence="4">3.4.19.12</ecNumber>
    </recommendedName>
</protein>
<dbReference type="InterPro" id="IPR024729">
    <property type="entry name" value="USP7_ICP0-binding_dom"/>
</dbReference>
<feature type="domain" description="Ubiquitin carboxyl-terminal hydrolase 7 ICP0-binding" evidence="10">
    <location>
        <begin position="312"/>
        <end position="384"/>
    </location>
</feature>
<dbReference type="Pfam" id="PF07859">
    <property type="entry name" value="Abhydrolase_3"/>
    <property type="match status" value="1"/>
</dbReference>
<keyword evidence="8" id="KW-0788">Thiol protease</keyword>
<dbReference type="PANTHER" id="PTHR23024:SF406">
    <property type="entry name" value="CARBOXYLESTERASE 15-RELATED"/>
    <property type="match status" value="1"/>
</dbReference>
<evidence type="ECO:0000259" key="9">
    <source>
        <dbReference type="Pfam" id="PF07859"/>
    </source>
</evidence>
<keyword evidence="13" id="KW-1185">Reference proteome</keyword>
<dbReference type="PANTHER" id="PTHR23024">
    <property type="entry name" value="ARYLACETAMIDE DEACETYLASE"/>
    <property type="match status" value="1"/>
</dbReference>
<evidence type="ECO:0000256" key="4">
    <source>
        <dbReference type="ARBA" id="ARBA00012759"/>
    </source>
</evidence>
<dbReference type="InterPro" id="IPR013094">
    <property type="entry name" value="AB_hydrolase_3"/>
</dbReference>
<dbReference type="InterPro" id="IPR050466">
    <property type="entry name" value="Carboxylest/Gibb_receptor"/>
</dbReference>
<evidence type="ECO:0000256" key="3">
    <source>
        <dbReference type="ARBA" id="ARBA00010515"/>
    </source>
</evidence>
<comment type="similarity">
    <text evidence="2">Belongs to the peptidase C19 family.</text>
</comment>
<dbReference type="Gene3D" id="3.10.20.90">
    <property type="entry name" value="Phosphatidylinositol 3-kinase Catalytic Subunit, Chain A, domain 1"/>
    <property type="match status" value="1"/>
</dbReference>
<dbReference type="AlphaFoldDB" id="A0AAD6QPN1"/>
<dbReference type="GO" id="GO:0006508">
    <property type="term" value="P:proteolysis"/>
    <property type="evidence" value="ECO:0007669"/>
    <property type="project" value="UniProtKB-KW"/>
</dbReference>
<sequence>MGSLPHVVEDCGGVVQLFSDGTIYRSKDIGFPMPIINDESVLFKDCLFDKTYNLHLRLYKPTSISLSSPTKKLSVILYLHGGGFCVGTREWPNCHNCCLKLASGLNALVVAPDYRLAPEHRLPAAMEDGLSALQWLQAQVLSDRGDAWVNGGEVDYDQVFVLGDSSGGNIAHHLAVQIGVGSTGLDPVRVRGYILLAPFFGGVARTKSEEGPSEQLLNLEILDRFWRLSMPAGASRDHPLANPFGPGSLNLELVALDPIMVIVGGCELLRDRGEDYARRLKKMGKKIEYVEFEGKQHGFFTNDPYSEASEEVVHFRSLEKPKEDDFCLELSKVHTYDDVVERVARQIGLDDPSKIRLTSHNCYSQQPKPQPIKYRGVEHLSDMLVHYNQTSDILYYEVLDIPLPELQGLKNLKVAFHHATKDEVVIHNIRLPKQSTVGDVINELKTKVELSHPNAELRLLEVFYHKIYKIPEEEKNLGPQDRLIHVYHFTKESGQNQMQVQNFGEPFFLVIHEGETLAQVKMRIQKKLQVPDEEFAKWKFAFLSLGRPEYLQDSDVVFTRFQRRDVYGAWEQYLGLEHPDNTPKRSYAVNQNRHTFEKPVKIYN</sequence>
<proteinExistence type="inferred from homology"/>
<dbReference type="EC" id="3.4.19.12" evidence="4"/>
<evidence type="ECO:0000256" key="5">
    <source>
        <dbReference type="ARBA" id="ARBA00022670"/>
    </source>
</evidence>
<comment type="caution">
    <text evidence="12">The sequence shown here is derived from an EMBL/GenBank/DDBJ whole genome shotgun (WGS) entry which is preliminary data.</text>
</comment>
<evidence type="ECO:0000313" key="12">
    <source>
        <dbReference type="EMBL" id="KAJ6994285.1"/>
    </source>
</evidence>
<feature type="domain" description="Alpha/beta hydrolase fold-3" evidence="9">
    <location>
        <begin position="76"/>
        <end position="300"/>
    </location>
</feature>
<organism evidence="12 13">
    <name type="scientific">Populus alba x Populus x berolinensis</name>
    <dbReference type="NCBI Taxonomy" id="444605"/>
    <lineage>
        <taxon>Eukaryota</taxon>
        <taxon>Viridiplantae</taxon>
        <taxon>Streptophyta</taxon>
        <taxon>Embryophyta</taxon>
        <taxon>Tracheophyta</taxon>
        <taxon>Spermatophyta</taxon>
        <taxon>Magnoliopsida</taxon>
        <taxon>eudicotyledons</taxon>
        <taxon>Gunneridae</taxon>
        <taxon>Pentapetalae</taxon>
        <taxon>rosids</taxon>
        <taxon>fabids</taxon>
        <taxon>Malpighiales</taxon>
        <taxon>Salicaceae</taxon>
        <taxon>Saliceae</taxon>
        <taxon>Populus</taxon>
    </lineage>
</organism>
<feature type="domain" description="Ubiquitin carboxyl-terminal hydrolase C-terminal" evidence="11">
    <location>
        <begin position="469"/>
        <end position="583"/>
    </location>
</feature>
<dbReference type="EMBL" id="JAQIZT010000006">
    <property type="protein sequence ID" value="KAJ6994285.1"/>
    <property type="molecule type" value="Genomic_DNA"/>
</dbReference>
<dbReference type="Pfam" id="PF14533">
    <property type="entry name" value="USP7_C2"/>
    <property type="match status" value="1"/>
</dbReference>
<evidence type="ECO:0000313" key="13">
    <source>
        <dbReference type="Proteomes" id="UP001164929"/>
    </source>
</evidence>
<keyword evidence="5" id="KW-0645">Protease</keyword>
<evidence type="ECO:0000256" key="7">
    <source>
        <dbReference type="ARBA" id="ARBA00022801"/>
    </source>
</evidence>
<evidence type="ECO:0000256" key="1">
    <source>
        <dbReference type="ARBA" id="ARBA00000707"/>
    </source>
</evidence>
<dbReference type="Gene3D" id="3.40.50.1820">
    <property type="entry name" value="alpha/beta hydrolase"/>
    <property type="match status" value="1"/>
</dbReference>
<keyword evidence="7" id="KW-0378">Hydrolase</keyword>
<dbReference type="GO" id="GO:0004843">
    <property type="term" value="F:cysteine-type deubiquitinase activity"/>
    <property type="evidence" value="ECO:0007669"/>
    <property type="project" value="UniProtKB-EC"/>
</dbReference>
<evidence type="ECO:0000259" key="11">
    <source>
        <dbReference type="Pfam" id="PF14533"/>
    </source>
</evidence>
<dbReference type="Proteomes" id="UP001164929">
    <property type="component" value="Chromosome 6"/>
</dbReference>
<dbReference type="FunFam" id="3.10.20.90:FF:000034">
    <property type="entry name" value="Ubiquitin carboxyl-terminal hydrolase 13"/>
    <property type="match status" value="1"/>
</dbReference>
<dbReference type="SUPFAM" id="SSF53474">
    <property type="entry name" value="alpha/beta-Hydrolases"/>
    <property type="match status" value="1"/>
</dbReference>
<comment type="similarity">
    <text evidence="3">Belongs to the 'GDXG' lipolytic enzyme family.</text>
</comment>
<accession>A0AAD6QPN1</accession>
<name>A0AAD6QPN1_9ROSI</name>
<evidence type="ECO:0000256" key="2">
    <source>
        <dbReference type="ARBA" id="ARBA00009085"/>
    </source>
</evidence>
<gene>
    <name evidence="12" type="ORF">NC653_017190</name>
</gene>
<evidence type="ECO:0000256" key="8">
    <source>
        <dbReference type="ARBA" id="ARBA00022807"/>
    </source>
</evidence>
<reference evidence="12" key="1">
    <citation type="journal article" date="2023" name="Mol. Ecol. Resour.">
        <title>Chromosome-level genome assembly of a triploid poplar Populus alba 'Berolinensis'.</title>
        <authorList>
            <person name="Chen S."/>
            <person name="Yu Y."/>
            <person name="Wang X."/>
            <person name="Wang S."/>
            <person name="Zhang T."/>
            <person name="Zhou Y."/>
            <person name="He R."/>
            <person name="Meng N."/>
            <person name="Wang Y."/>
            <person name="Liu W."/>
            <person name="Liu Z."/>
            <person name="Liu J."/>
            <person name="Guo Q."/>
            <person name="Huang H."/>
            <person name="Sederoff R.R."/>
            <person name="Wang G."/>
            <person name="Qu G."/>
            <person name="Chen S."/>
        </authorList>
    </citation>
    <scope>NUCLEOTIDE SEQUENCE</scope>
    <source>
        <strain evidence="12">SC-2020</strain>
    </source>
</reference>